<keyword evidence="5" id="KW-0325">Glycoprotein</keyword>
<keyword evidence="9" id="KW-1185">Reference proteome</keyword>
<keyword evidence="1" id="KW-0147">Chitin-binding</keyword>
<feature type="compositionally biased region" description="Gly residues" evidence="6">
    <location>
        <begin position="226"/>
        <end position="235"/>
    </location>
</feature>
<dbReference type="EMBL" id="JASPKY010000683">
    <property type="protein sequence ID" value="KAK9686833.1"/>
    <property type="molecule type" value="Genomic_DNA"/>
</dbReference>
<keyword evidence="4" id="KW-1015">Disulfide bond</keyword>
<dbReference type="PANTHER" id="PTHR23301:SF0">
    <property type="entry name" value="CHITIN-BINDING TYPE-2 DOMAIN-CONTAINING PROTEIN-RELATED"/>
    <property type="match status" value="1"/>
</dbReference>
<dbReference type="InterPro" id="IPR036508">
    <property type="entry name" value="Chitin-bd_dom_sf"/>
</dbReference>
<keyword evidence="2" id="KW-0732">Signal</keyword>
<dbReference type="Pfam" id="PF01607">
    <property type="entry name" value="CBM_14"/>
    <property type="match status" value="3"/>
</dbReference>
<dbReference type="AlphaFoldDB" id="A0AAW1IBT9"/>
<gene>
    <name evidence="8" type="ORF">QE152_g36921</name>
</gene>
<dbReference type="PANTHER" id="PTHR23301">
    <property type="entry name" value="CHITIN BINDING PERITROPHIN-A"/>
    <property type="match status" value="1"/>
</dbReference>
<proteinExistence type="predicted"/>
<feature type="region of interest" description="Disordered" evidence="6">
    <location>
        <begin position="324"/>
        <end position="362"/>
    </location>
</feature>
<feature type="compositionally biased region" description="Acidic residues" evidence="6">
    <location>
        <begin position="334"/>
        <end position="347"/>
    </location>
</feature>
<feature type="compositionally biased region" description="Gly residues" evidence="6">
    <location>
        <begin position="137"/>
        <end position="149"/>
    </location>
</feature>
<dbReference type="GO" id="GO:0008061">
    <property type="term" value="F:chitin binding"/>
    <property type="evidence" value="ECO:0007669"/>
    <property type="project" value="UniProtKB-KW"/>
</dbReference>
<evidence type="ECO:0000256" key="6">
    <source>
        <dbReference type="SAM" id="MobiDB-lite"/>
    </source>
</evidence>
<dbReference type="InterPro" id="IPR002557">
    <property type="entry name" value="Chitin-bd_dom"/>
</dbReference>
<reference evidence="8 9" key="1">
    <citation type="journal article" date="2024" name="BMC Genomics">
        <title>De novo assembly and annotation of Popillia japonica's genome with initial clues to its potential as an invasive pest.</title>
        <authorList>
            <person name="Cucini C."/>
            <person name="Boschi S."/>
            <person name="Funari R."/>
            <person name="Cardaioli E."/>
            <person name="Iannotti N."/>
            <person name="Marturano G."/>
            <person name="Paoli F."/>
            <person name="Bruttini M."/>
            <person name="Carapelli A."/>
            <person name="Frati F."/>
            <person name="Nardi F."/>
        </authorList>
    </citation>
    <scope>NUCLEOTIDE SEQUENCE [LARGE SCALE GENOMIC DNA]</scope>
    <source>
        <strain evidence="8">DMR45628</strain>
    </source>
</reference>
<feature type="region of interest" description="Disordered" evidence="6">
    <location>
        <begin position="137"/>
        <end position="165"/>
    </location>
</feature>
<feature type="region of interest" description="Disordered" evidence="6">
    <location>
        <begin position="7"/>
        <end position="38"/>
    </location>
</feature>
<dbReference type="Proteomes" id="UP001458880">
    <property type="component" value="Unassembled WGS sequence"/>
</dbReference>
<organism evidence="8 9">
    <name type="scientific">Popillia japonica</name>
    <name type="common">Japanese beetle</name>
    <dbReference type="NCBI Taxonomy" id="7064"/>
    <lineage>
        <taxon>Eukaryota</taxon>
        <taxon>Metazoa</taxon>
        <taxon>Ecdysozoa</taxon>
        <taxon>Arthropoda</taxon>
        <taxon>Hexapoda</taxon>
        <taxon>Insecta</taxon>
        <taxon>Pterygota</taxon>
        <taxon>Neoptera</taxon>
        <taxon>Endopterygota</taxon>
        <taxon>Coleoptera</taxon>
        <taxon>Polyphaga</taxon>
        <taxon>Scarabaeiformia</taxon>
        <taxon>Scarabaeidae</taxon>
        <taxon>Rutelinae</taxon>
        <taxon>Popillia</taxon>
    </lineage>
</organism>
<sequence>MVEVAAKMKRQASGNGNNGGSGGEDETPGNGGGNQAVGECPEVDVVMEIMVEVAAKMKRQAMVEEIKQLVNVLRLMANISYRLSIWLVTLLPHGSDCTKFYICNEGTPVVTDCPSGLLFNPTLLVCDYPESAGCGTGSSGNGNNGGGSGLEEETPDNGGGNQAVGECPEVDGEYVTLLPHGSDCTKFYICNEGTPVVAECPAGLLFNPNLFVCDYPESAGCEPGSSGNGNNGGSGGEDETPGNGGGNQAVGECPEEDGEYVSLLPHGSDLKRQAMVEETRRLVNVPRRMANMYLYSRMDPIAPNFTFFNPTLLVCDYPESAGCEPGNGNNGENGGEDETPSESEEETPGNGEGNQAVGECPENETGFLLPHASDCSKFYICIGGEPIVQSCPAGLLFNPQLMVCDWPQYVQCK</sequence>
<dbReference type="InterPro" id="IPR051940">
    <property type="entry name" value="Chitin_bind-dev_reg"/>
</dbReference>
<dbReference type="SUPFAM" id="SSF57625">
    <property type="entry name" value="Invertebrate chitin-binding proteins"/>
    <property type="match status" value="3"/>
</dbReference>
<comment type="caution">
    <text evidence="8">The sequence shown here is derived from an EMBL/GenBank/DDBJ whole genome shotgun (WGS) entry which is preliminary data.</text>
</comment>
<evidence type="ECO:0000256" key="1">
    <source>
        <dbReference type="ARBA" id="ARBA00022669"/>
    </source>
</evidence>
<feature type="region of interest" description="Disordered" evidence="6">
    <location>
        <begin position="223"/>
        <end position="253"/>
    </location>
</feature>
<evidence type="ECO:0000259" key="7">
    <source>
        <dbReference type="PROSITE" id="PS50940"/>
    </source>
</evidence>
<evidence type="ECO:0000313" key="9">
    <source>
        <dbReference type="Proteomes" id="UP001458880"/>
    </source>
</evidence>
<dbReference type="PROSITE" id="PS50940">
    <property type="entry name" value="CHIT_BIND_II"/>
    <property type="match status" value="3"/>
</dbReference>
<evidence type="ECO:0000256" key="4">
    <source>
        <dbReference type="ARBA" id="ARBA00023157"/>
    </source>
</evidence>
<accession>A0AAW1IBT9</accession>
<name>A0AAW1IBT9_POPJA</name>
<evidence type="ECO:0000256" key="3">
    <source>
        <dbReference type="ARBA" id="ARBA00022737"/>
    </source>
</evidence>
<feature type="domain" description="Chitin-binding type-2" evidence="7">
    <location>
        <begin position="357"/>
        <end position="413"/>
    </location>
</feature>
<dbReference type="GO" id="GO:0005576">
    <property type="term" value="C:extracellular region"/>
    <property type="evidence" value="ECO:0007669"/>
    <property type="project" value="InterPro"/>
</dbReference>
<evidence type="ECO:0000256" key="2">
    <source>
        <dbReference type="ARBA" id="ARBA00022729"/>
    </source>
</evidence>
<dbReference type="SMART" id="SM00494">
    <property type="entry name" value="ChtBD2"/>
    <property type="match status" value="3"/>
</dbReference>
<keyword evidence="3" id="KW-0677">Repeat</keyword>
<dbReference type="Gene3D" id="2.170.140.10">
    <property type="entry name" value="Chitin binding domain"/>
    <property type="match status" value="3"/>
</dbReference>
<evidence type="ECO:0000256" key="5">
    <source>
        <dbReference type="ARBA" id="ARBA00023180"/>
    </source>
</evidence>
<protein>
    <submittedName>
        <fullName evidence="8">Chitin binding Peritrophin-A domain</fullName>
    </submittedName>
</protein>
<evidence type="ECO:0000313" key="8">
    <source>
        <dbReference type="EMBL" id="KAK9686833.1"/>
    </source>
</evidence>
<feature type="domain" description="Chitin-binding type-2" evidence="7">
    <location>
        <begin position="164"/>
        <end position="223"/>
    </location>
</feature>
<feature type="domain" description="Chitin-binding type-2" evidence="7">
    <location>
        <begin position="77"/>
        <end position="136"/>
    </location>
</feature>